<dbReference type="AlphaFoldDB" id="A0A6A4GWD7"/>
<accession>A0A6A4GWD7</accession>
<dbReference type="OrthoDB" id="2669721at2759"/>
<keyword evidence="3" id="KW-1185">Reference proteome</keyword>
<reference evidence="2" key="1">
    <citation type="journal article" date="2019" name="Environ. Microbiol.">
        <title>Fungal ecological strategies reflected in gene transcription - a case study of two litter decomposers.</title>
        <authorList>
            <person name="Barbi F."/>
            <person name="Kohler A."/>
            <person name="Barry K."/>
            <person name="Baskaran P."/>
            <person name="Daum C."/>
            <person name="Fauchery L."/>
            <person name="Ihrmark K."/>
            <person name="Kuo A."/>
            <person name="LaButti K."/>
            <person name="Lipzen A."/>
            <person name="Morin E."/>
            <person name="Grigoriev I.V."/>
            <person name="Henrissat B."/>
            <person name="Lindahl B."/>
            <person name="Martin F."/>
        </authorList>
    </citation>
    <scope>NUCLEOTIDE SEQUENCE</scope>
    <source>
        <strain evidence="2">JB14</strain>
    </source>
</reference>
<protein>
    <submittedName>
        <fullName evidence="2">Uncharacterized protein</fullName>
    </submittedName>
</protein>
<evidence type="ECO:0000313" key="3">
    <source>
        <dbReference type="Proteomes" id="UP000799118"/>
    </source>
</evidence>
<evidence type="ECO:0000313" key="2">
    <source>
        <dbReference type="EMBL" id="KAE9390159.1"/>
    </source>
</evidence>
<sequence>QAVAACTPYIPGSFDHPPRNPAEKINSGYKAWEFLLYFYGLGPCLFFGLLPDIYWENYCSAVRSFQLLLQDICSTEELLEADDKFTEFSNGFKTIYVQRRSDQIHFVCPSIHAPSHIPFETARIGPGAIYSQWTMERTIGNLGEEIKQHSNPYANISQRGVRHCQVNALAASIPDLIPSSDAPPHGAKLLENGFMMLAATNTAAREVSAVEANAIRSFYAALGEPKPACWCPKLVRWARVKLPNGQIARSQWKEDPIPLEDIRIARNVKVGLNGEEHVVEVHFYMLLRINETLYPIAIGSFYGPPHEELLRRSSGTYYTVPHYRDIDVHVFKITDIASTVMMAPDPQYIKIFNGGEPDGTEVNRWFRMQRPGLKLSVF</sequence>
<proteinExistence type="predicted"/>
<dbReference type="Proteomes" id="UP000799118">
    <property type="component" value="Unassembled WGS sequence"/>
</dbReference>
<keyword evidence="1" id="KW-0472">Membrane</keyword>
<gene>
    <name evidence="2" type="ORF">BT96DRAFT_833830</name>
</gene>
<organism evidence="2 3">
    <name type="scientific">Gymnopus androsaceus JB14</name>
    <dbReference type="NCBI Taxonomy" id="1447944"/>
    <lineage>
        <taxon>Eukaryota</taxon>
        <taxon>Fungi</taxon>
        <taxon>Dikarya</taxon>
        <taxon>Basidiomycota</taxon>
        <taxon>Agaricomycotina</taxon>
        <taxon>Agaricomycetes</taxon>
        <taxon>Agaricomycetidae</taxon>
        <taxon>Agaricales</taxon>
        <taxon>Marasmiineae</taxon>
        <taxon>Omphalotaceae</taxon>
        <taxon>Gymnopus</taxon>
    </lineage>
</organism>
<feature type="non-terminal residue" evidence="2">
    <location>
        <position position="1"/>
    </location>
</feature>
<evidence type="ECO:0000256" key="1">
    <source>
        <dbReference type="SAM" id="Phobius"/>
    </source>
</evidence>
<feature type="transmembrane region" description="Helical" evidence="1">
    <location>
        <begin position="34"/>
        <end position="55"/>
    </location>
</feature>
<dbReference type="EMBL" id="ML769668">
    <property type="protein sequence ID" value="KAE9390159.1"/>
    <property type="molecule type" value="Genomic_DNA"/>
</dbReference>
<keyword evidence="1" id="KW-0812">Transmembrane</keyword>
<name>A0A6A4GWD7_9AGAR</name>
<keyword evidence="1" id="KW-1133">Transmembrane helix</keyword>